<sequence>MVLRYLVQFVANQFAPALVGHTITATTLAFVPSTAHNTRLAASAITIALCMESIRRNSRQTYEEAGWADYMFGLAFHTNCYLVLLNLTPPATLTQPLQKLHWGINALFSPRMGTKPYRPYPQTTTKRQFLSRRLTLLTLLTTFWLYIRTGESFYPPKLTSADWTPAQTYLLPQLLARTLTPRHLWLRTTLAFYSHAGSALVINGAHAFCSLIAVGIFNSPPAAWPPLFGSLAQAYSLRRWYSHFWHQAMRRALTIHAAAFTERVLGLRKASDLGRAAIVLGAFFLSGCMHAVTGWRAGMCEGGVRPVGTFLGFAAFMLLEQGVQAGFFGLRGRLGVPWTRCEEGVWRAVGFAWVVYFMLEFMVLGSFWDLQCMERMYEV</sequence>
<feature type="domain" description="Wax synthase" evidence="6">
    <location>
        <begin position="224"/>
        <end position="299"/>
    </location>
</feature>
<proteinExistence type="predicted"/>
<name>A0AB34L055_9PEZI</name>
<dbReference type="InterPro" id="IPR032805">
    <property type="entry name" value="Wax_synthase_dom"/>
</dbReference>
<keyword evidence="4 5" id="KW-0472">Membrane</keyword>
<dbReference type="EMBL" id="JAAQHG020000005">
    <property type="protein sequence ID" value="KAL1589205.1"/>
    <property type="molecule type" value="Genomic_DNA"/>
</dbReference>
<organism evidence="7 8">
    <name type="scientific">Cladosporium halotolerans</name>
    <dbReference type="NCBI Taxonomy" id="1052096"/>
    <lineage>
        <taxon>Eukaryota</taxon>
        <taxon>Fungi</taxon>
        <taxon>Dikarya</taxon>
        <taxon>Ascomycota</taxon>
        <taxon>Pezizomycotina</taxon>
        <taxon>Dothideomycetes</taxon>
        <taxon>Dothideomycetidae</taxon>
        <taxon>Cladosporiales</taxon>
        <taxon>Cladosporiaceae</taxon>
        <taxon>Cladosporium</taxon>
    </lineage>
</organism>
<evidence type="ECO:0000259" key="6">
    <source>
        <dbReference type="Pfam" id="PF13813"/>
    </source>
</evidence>
<dbReference type="GO" id="GO:0016020">
    <property type="term" value="C:membrane"/>
    <property type="evidence" value="ECO:0007669"/>
    <property type="project" value="UniProtKB-SubCell"/>
</dbReference>
<evidence type="ECO:0000256" key="4">
    <source>
        <dbReference type="ARBA" id="ARBA00023136"/>
    </source>
</evidence>
<evidence type="ECO:0000313" key="8">
    <source>
        <dbReference type="Proteomes" id="UP000803884"/>
    </source>
</evidence>
<feature type="transmembrane region" description="Helical" evidence="5">
    <location>
        <begin position="307"/>
        <end position="328"/>
    </location>
</feature>
<keyword evidence="2 5" id="KW-0812">Transmembrane</keyword>
<dbReference type="Pfam" id="PF13813">
    <property type="entry name" value="MBOAT_2"/>
    <property type="match status" value="1"/>
</dbReference>
<gene>
    <name evidence="7" type="ORF">WHR41_02233</name>
</gene>
<protein>
    <recommendedName>
        <fullName evidence="6">Wax synthase domain-containing protein</fullName>
    </recommendedName>
</protein>
<comment type="caution">
    <text evidence="7">The sequence shown here is derived from an EMBL/GenBank/DDBJ whole genome shotgun (WGS) entry which is preliminary data.</text>
</comment>
<reference evidence="7 8" key="1">
    <citation type="journal article" date="2020" name="Microbiol. Resour. Announc.">
        <title>Draft Genome Sequence of a Cladosporium Species Isolated from the Mesophotic Ascidian Didemnum maculosum.</title>
        <authorList>
            <person name="Gioti A."/>
            <person name="Siaperas R."/>
            <person name="Nikolaivits E."/>
            <person name="Le Goff G."/>
            <person name="Ouazzani J."/>
            <person name="Kotoulas G."/>
            <person name="Topakas E."/>
        </authorList>
    </citation>
    <scope>NUCLEOTIDE SEQUENCE [LARGE SCALE GENOMIC DNA]</scope>
    <source>
        <strain evidence="7 8">TM138-S3</strain>
    </source>
</reference>
<feature type="transmembrane region" description="Helical" evidence="5">
    <location>
        <begin position="348"/>
        <end position="368"/>
    </location>
</feature>
<evidence type="ECO:0000256" key="1">
    <source>
        <dbReference type="ARBA" id="ARBA00004141"/>
    </source>
</evidence>
<keyword evidence="3 5" id="KW-1133">Transmembrane helix</keyword>
<dbReference type="RefSeq" id="XP_069232310.1">
    <property type="nucleotide sequence ID" value="XM_069370839.1"/>
</dbReference>
<feature type="transmembrane region" description="Helical" evidence="5">
    <location>
        <begin position="273"/>
        <end position="295"/>
    </location>
</feature>
<evidence type="ECO:0000256" key="3">
    <source>
        <dbReference type="ARBA" id="ARBA00022989"/>
    </source>
</evidence>
<evidence type="ECO:0000256" key="2">
    <source>
        <dbReference type="ARBA" id="ARBA00022692"/>
    </source>
</evidence>
<keyword evidence="8" id="KW-1185">Reference proteome</keyword>
<dbReference type="GeneID" id="96003677"/>
<accession>A0AB34L055</accession>
<comment type="subcellular location">
    <subcellularLocation>
        <location evidence="1">Membrane</location>
        <topology evidence="1">Multi-pass membrane protein</topology>
    </subcellularLocation>
</comment>
<dbReference type="AlphaFoldDB" id="A0AB34L055"/>
<evidence type="ECO:0000313" key="7">
    <source>
        <dbReference type="EMBL" id="KAL1589205.1"/>
    </source>
</evidence>
<evidence type="ECO:0000256" key="5">
    <source>
        <dbReference type="SAM" id="Phobius"/>
    </source>
</evidence>
<dbReference type="Proteomes" id="UP000803884">
    <property type="component" value="Unassembled WGS sequence"/>
</dbReference>